<dbReference type="PANTHER" id="PTHR38098">
    <property type="entry name" value="LPS-ASSEMBLY LIPOPROTEIN LPTE"/>
    <property type="match status" value="1"/>
</dbReference>
<comment type="subcellular location">
    <subcellularLocation>
        <location evidence="6">Cell outer membrane</location>
        <topology evidence="6">Lipid-anchor</topology>
    </subcellularLocation>
</comment>
<dbReference type="PROSITE" id="PS51257">
    <property type="entry name" value="PROKAR_LIPOPROTEIN"/>
    <property type="match status" value="1"/>
</dbReference>
<reference evidence="7 8" key="1">
    <citation type="submission" date="2020-05" db="EMBL/GenBank/DDBJ databases">
        <authorList>
            <person name="Niu N."/>
        </authorList>
    </citation>
    <scope>NUCLEOTIDE SEQUENCE [LARGE SCALE GENOMIC DNA]</scope>
    <source>
        <strain evidence="7 8">LMG10982</strain>
    </source>
</reference>
<dbReference type="GO" id="GO:0001530">
    <property type="term" value="F:lipopolysaccharide binding"/>
    <property type="evidence" value="ECO:0007669"/>
    <property type="project" value="TreeGrafter"/>
</dbReference>
<dbReference type="InterPro" id="IPR007485">
    <property type="entry name" value="LPS_assembly_LptE"/>
</dbReference>
<organism evidence="7 8">
    <name type="scientific">Pelistega europaea</name>
    <dbReference type="NCBI Taxonomy" id="106147"/>
    <lineage>
        <taxon>Bacteria</taxon>
        <taxon>Pseudomonadati</taxon>
        <taxon>Pseudomonadota</taxon>
        <taxon>Betaproteobacteria</taxon>
        <taxon>Burkholderiales</taxon>
        <taxon>Alcaligenaceae</taxon>
        <taxon>Pelistega</taxon>
    </lineage>
</organism>
<sequence>MQMLNKFTIRHYLTALLLLSLVVAGCGFKMRGQVDLPFKTIYTNISRQSSFGIYIYRLLKASSPETVMVDKATQAELIVTQLGMNRAQTEVSLDADGKVEEYELSLSFQFSVSDAQGNELIPPTTFHSSQLLPYDENAADAKAAEMQLIYSTMEKNIADRLYRRLTSEELMQHYRQFNPQ</sequence>
<comment type="function">
    <text evidence="6">Together with LptD, is involved in the assembly of lipopolysaccharide (LPS) at the surface of the outer membrane. Required for the proper assembly of LptD. Binds LPS and may serve as the LPS recognition site at the outer membrane.</text>
</comment>
<dbReference type="GO" id="GO:1990351">
    <property type="term" value="C:transporter complex"/>
    <property type="evidence" value="ECO:0007669"/>
    <property type="project" value="TreeGrafter"/>
</dbReference>
<dbReference type="HAMAP" id="MF_01186">
    <property type="entry name" value="LPS_assembly_LptE"/>
    <property type="match status" value="1"/>
</dbReference>
<comment type="subunit">
    <text evidence="6">Component of the lipopolysaccharide transport and assembly complex. Interacts with LptD.</text>
</comment>
<name>A0A7Y4P6L2_9BURK</name>
<keyword evidence="8" id="KW-1185">Reference proteome</keyword>
<keyword evidence="2 6" id="KW-0472">Membrane</keyword>
<dbReference type="GO" id="GO:0015920">
    <property type="term" value="P:lipopolysaccharide transport"/>
    <property type="evidence" value="ECO:0007669"/>
    <property type="project" value="TreeGrafter"/>
</dbReference>
<evidence type="ECO:0000313" key="7">
    <source>
        <dbReference type="EMBL" id="NOL49860.1"/>
    </source>
</evidence>
<comment type="caution">
    <text evidence="7">The sequence shown here is derived from an EMBL/GenBank/DDBJ whole genome shotgun (WGS) entry which is preliminary data.</text>
</comment>
<keyword evidence="4 6" id="KW-0998">Cell outer membrane</keyword>
<evidence type="ECO:0000313" key="8">
    <source>
        <dbReference type="Proteomes" id="UP000541421"/>
    </source>
</evidence>
<gene>
    <name evidence="6" type="primary">lptE</name>
    <name evidence="7" type="ORF">HKX40_06895</name>
</gene>
<dbReference type="Proteomes" id="UP000541421">
    <property type="component" value="Unassembled WGS sequence"/>
</dbReference>
<keyword evidence="1 6" id="KW-0732">Signal</keyword>
<dbReference type="Gene3D" id="3.30.160.150">
    <property type="entry name" value="Lipoprotein like domain"/>
    <property type="match status" value="1"/>
</dbReference>
<dbReference type="EMBL" id="JABGBO010000006">
    <property type="protein sequence ID" value="NOL49860.1"/>
    <property type="molecule type" value="Genomic_DNA"/>
</dbReference>
<evidence type="ECO:0000256" key="5">
    <source>
        <dbReference type="ARBA" id="ARBA00023288"/>
    </source>
</evidence>
<dbReference type="Pfam" id="PF04390">
    <property type="entry name" value="LptE"/>
    <property type="match status" value="1"/>
</dbReference>
<evidence type="ECO:0000256" key="1">
    <source>
        <dbReference type="ARBA" id="ARBA00022729"/>
    </source>
</evidence>
<dbReference type="RefSeq" id="WP_171588829.1">
    <property type="nucleotide sequence ID" value="NZ_JABGBO010000006.1"/>
</dbReference>
<evidence type="ECO:0000256" key="2">
    <source>
        <dbReference type="ARBA" id="ARBA00023136"/>
    </source>
</evidence>
<dbReference type="GO" id="GO:0043165">
    <property type="term" value="P:Gram-negative-bacterium-type cell outer membrane assembly"/>
    <property type="evidence" value="ECO:0007669"/>
    <property type="project" value="UniProtKB-UniRule"/>
</dbReference>
<dbReference type="GO" id="GO:0009279">
    <property type="term" value="C:cell outer membrane"/>
    <property type="evidence" value="ECO:0007669"/>
    <property type="project" value="UniProtKB-SubCell"/>
</dbReference>
<accession>A0A7Y4P6L2</accession>
<evidence type="ECO:0000256" key="4">
    <source>
        <dbReference type="ARBA" id="ARBA00023237"/>
    </source>
</evidence>
<keyword evidence="3 6" id="KW-0564">Palmitate</keyword>
<comment type="similarity">
    <text evidence="6">Belongs to the LptE lipoprotein family.</text>
</comment>
<dbReference type="PANTHER" id="PTHR38098:SF1">
    <property type="entry name" value="LPS-ASSEMBLY LIPOPROTEIN LPTE"/>
    <property type="match status" value="1"/>
</dbReference>
<proteinExistence type="inferred from homology"/>
<keyword evidence="5 6" id="KW-0449">Lipoprotein</keyword>
<dbReference type="AlphaFoldDB" id="A0A7Y4P6L2"/>
<protein>
    <recommendedName>
        <fullName evidence="6">LPS-assembly lipoprotein LptE</fullName>
    </recommendedName>
</protein>
<evidence type="ECO:0000256" key="6">
    <source>
        <dbReference type="HAMAP-Rule" id="MF_01186"/>
    </source>
</evidence>
<evidence type="ECO:0000256" key="3">
    <source>
        <dbReference type="ARBA" id="ARBA00023139"/>
    </source>
</evidence>